<dbReference type="GeneID" id="30411909"/>
<evidence type="ECO:0000313" key="1">
    <source>
        <dbReference type="EMBL" id="SCG85622.1"/>
    </source>
</evidence>
<gene>
    <name evidence="1" type="ORF">MCBB_1063</name>
</gene>
<dbReference type="PATRIC" id="fig|129848.4.peg.1071"/>
<dbReference type="EMBL" id="LT607756">
    <property type="protein sequence ID" value="SCG85622.1"/>
    <property type="molecule type" value="Genomic_DNA"/>
</dbReference>
<reference evidence="1 2" key="1">
    <citation type="submission" date="2016-08" db="EMBL/GenBank/DDBJ databases">
        <authorList>
            <person name="Seilhamer J.J."/>
        </authorList>
    </citation>
    <scope>NUCLEOTIDE SEQUENCE [LARGE SCALE GENOMIC DNA]</scope>
    <source>
        <strain evidence="1">Buetzberg</strain>
    </source>
</reference>
<protein>
    <submittedName>
        <fullName evidence="1">Uncharacterized protein</fullName>
    </submittedName>
</protein>
<dbReference type="KEGG" id="mcub:MCBB_1063"/>
<keyword evidence="2" id="KW-1185">Reference proteome</keyword>
<dbReference type="Proteomes" id="UP000094707">
    <property type="component" value="Chromosome I"/>
</dbReference>
<dbReference type="STRING" id="118062.MCBB_1063"/>
<dbReference type="RefSeq" id="WP_071906759.1">
    <property type="nucleotide sequence ID" value="NZ_LT607756.1"/>
</dbReference>
<dbReference type="AlphaFoldDB" id="A0A1D3L1R9"/>
<dbReference type="OrthoDB" id="98447at2157"/>
<organism evidence="1 2">
    <name type="scientific">Methanobacterium congolense</name>
    <dbReference type="NCBI Taxonomy" id="118062"/>
    <lineage>
        <taxon>Archaea</taxon>
        <taxon>Methanobacteriati</taxon>
        <taxon>Methanobacteriota</taxon>
        <taxon>Methanomada group</taxon>
        <taxon>Methanobacteria</taxon>
        <taxon>Methanobacteriales</taxon>
        <taxon>Methanobacteriaceae</taxon>
        <taxon>Methanobacterium</taxon>
    </lineage>
</organism>
<name>A0A1D3L1R9_9EURY</name>
<evidence type="ECO:0000313" key="2">
    <source>
        <dbReference type="Proteomes" id="UP000094707"/>
    </source>
</evidence>
<sequence>MKQFLITPAAGKRLIAKGMCKHPLIRKSLESGRLVIIAGTTNGYIAEEILSSIHQESGFSRKRFFRGIVLPPGDKLSEKGAMKDETGFPGDVVIENGVWDKGATIFDVVDDLRPGDVILKGVNSFNRERGQSAVYIGDPHGGTIGTALQAVIGRRVSLIHPVGMEKRVWADLNEIALKLNSMEAQGPRLLPVPGEIFTEIEAISNLTGAEAELIAGGGVCGAEGSVWLGVTGDTEQIAAAERLINSVSQEKQFELDFKVILHS</sequence>
<accession>A0A1D3L1R9</accession>
<proteinExistence type="predicted"/>